<dbReference type="EMBL" id="HG994589">
    <property type="protein sequence ID" value="CAF2793029.1"/>
    <property type="molecule type" value="Genomic_DNA"/>
</dbReference>
<keyword evidence="4 7" id="KW-0547">Nucleotide-binding</keyword>
<protein>
    <submittedName>
        <fullName evidence="9">MKNK</fullName>
        <ecNumber evidence="9">2.7.11.1</ecNumber>
    </submittedName>
</protein>
<accession>A0A7R8CE80</accession>
<reference evidence="9" key="1">
    <citation type="submission" date="2021-02" db="EMBL/GenBank/DDBJ databases">
        <authorList>
            <person name="Bekaert M."/>
        </authorList>
    </citation>
    <scope>NUCLEOTIDE SEQUENCE</scope>
    <source>
        <strain evidence="9">IoA-00</strain>
    </source>
</reference>
<comment type="similarity">
    <text evidence="1">Belongs to the protein kinase superfamily. CAMK Ser/Thr protein kinase family.</text>
</comment>
<evidence type="ECO:0000256" key="5">
    <source>
        <dbReference type="ARBA" id="ARBA00022777"/>
    </source>
</evidence>
<evidence type="ECO:0000313" key="9">
    <source>
        <dbReference type="EMBL" id="CAF2793029.1"/>
    </source>
</evidence>
<keyword evidence="5" id="KW-0418">Kinase</keyword>
<keyword evidence="2 8" id="KW-0723">Serine/threonine-protein kinase</keyword>
<evidence type="ECO:0000256" key="4">
    <source>
        <dbReference type="ARBA" id="ARBA00022741"/>
    </source>
</evidence>
<dbReference type="AlphaFoldDB" id="A0A7R8CE80"/>
<evidence type="ECO:0000256" key="7">
    <source>
        <dbReference type="PROSITE-ProRule" id="PRU10141"/>
    </source>
</evidence>
<evidence type="ECO:0000256" key="8">
    <source>
        <dbReference type="RuleBase" id="RU000304"/>
    </source>
</evidence>
<dbReference type="InterPro" id="IPR011009">
    <property type="entry name" value="Kinase-like_dom_sf"/>
</dbReference>
<dbReference type="GO" id="GO:0005524">
    <property type="term" value="F:ATP binding"/>
    <property type="evidence" value="ECO:0007669"/>
    <property type="project" value="UniProtKB-UniRule"/>
</dbReference>
<keyword evidence="6 7" id="KW-0067">ATP-binding</keyword>
<evidence type="ECO:0000313" key="10">
    <source>
        <dbReference type="Proteomes" id="UP000675881"/>
    </source>
</evidence>
<gene>
    <name evidence="9" type="ORF">LSAA_2613</name>
</gene>
<feature type="binding site" evidence="7">
    <location>
        <position position="72"/>
    </location>
    <ligand>
        <name>ATP</name>
        <dbReference type="ChEBI" id="CHEBI:30616"/>
    </ligand>
</feature>
<dbReference type="InterPro" id="IPR017441">
    <property type="entry name" value="Protein_kinase_ATP_BS"/>
</dbReference>
<dbReference type="InterPro" id="IPR000719">
    <property type="entry name" value="Prot_kinase_dom"/>
</dbReference>
<dbReference type="GO" id="GO:0004674">
    <property type="term" value="F:protein serine/threonine kinase activity"/>
    <property type="evidence" value="ECO:0007669"/>
    <property type="project" value="UniProtKB-KW"/>
</dbReference>
<dbReference type="EC" id="2.7.11.1" evidence="9"/>
<dbReference type="Gene3D" id="1.10.510.10">
    <property type="entry name" value="Transferase(Phosphotransferase) domain 1"/>
    <property type="match status" value="1"/>
</dbReference>
<dbReference type="PANTHER" id="PTHR24349">
    <property type="entry name" value="SERINE/THREONINE-PROTEIN KINASE"/>
    <property type="match status" value="1"/>
</dbReference>
<evidence type="ECO:0000256" key="1">
    <source>
        <dbReference type="ARBA" id="ARBA00006692"/>
    </source>
</evidence>
<organism evidence="9 10">
    <name type="scientific">Lepeophtheirus salmonis</name>
    <name type="common">Salmon louse</name>
    <name type="synonym">Caligus salmonis</name>
    <dbReference type="NCBI Taxonomy" id="72036"/>
    <lineage>
        <taxon>Eukaryota</taxon>
        <taxon>Metazoa</taxon>
        <taxon>Ecdysozoa</taxon>
        <taxon>Arthropoda</taxon>
        <taxon>Crustacea</taxon>
        <taxon>Multicrustacea</taxon>
        <taxon>Hexanauplia</taxon>
        <taxon>Copepoda</taxon>
        <taxon>Siphonostomatoida</taxon>
        <taxon>Caligidae</taxon>
        <taxon>Lepeophtheirus</taxon>
    </lineage>
</organism>
<sequence length="378" mass="43020">MGAGELFRYHVTSHSKRIRFGLWYDSGYVVRRLILESCDGRTSLTGDVLGEGSFGKVMTGINNFTGEEVAVKRISKTNSWFFSRDKVLREVELYYLCRGVPEIVQLLEYFEEEDAFYLIFEKAQGGPLFSYLQSKEPLSENQARSIIKDLSKALSFLHKNGIAHRDLKPENVLCINKGSPTPVKLCDFDLCSSVIPSVSTPRLTSPVGSAEYMAPEVVNAFIYSSLDEYEYYEEYMDDDELYYDKNCDLWSLGVLTYILITGIMPFRGSCNDDMCDWDSGGECAECQRTLFHAIKSGNLRFPENKPISKEAKDLIMSLLNKEPRKRPTTEQIATHPWVLGISTTTTTVHNKKSFFLGMKRTQTSSMLYPEDDNHKSKL</sequence>
<dbReference type="Proteomes" id="UP000675881">
    <property type="component" value="Chromosome 10"/>
</dbReference>
<dbReference type="PROSITE" id="PS00108">
    <property type="entry name" value="PROTEIN_KINASE_ST"/>
    <property type="match status" value="1"/>
</dbReference>
<evidence type="ECO:0000256" key="6">
    <source>
        <dbReference type="ARBA" id="ARBA00022840"/>
    </source>
</evidence>
<proteinExistence type="inferred from homology"/>
<dbReference type="InterPro" id="IPR050205">
    <property type="entry name" value="CDPK_Ser/Thr_kinases"/>
</dbReference>
<dbReference type="InterPro" id="IPR008271">
    <property type="entry name" value="Ser/Thr_kinase_AS"/>
</dbReference>
<dbReference type="SMART" id="SM00220">
    <property type="entry name" value="S_TKc"/>
    <property type="match status" value="1"/>
</dbReference>
<dbReference type="OrthoDB" id="5794026at2759"/>
<evidence type="ECO:0000256" key="2">
    <source>
        <dbReference type="ARBA" id="ARBA00022527"/>
    </source>
</evidence>
<dbReference type="SUPFAM" id="SSF56112">
    <property type="entry name" value="Protein kinase-like (PK-like)"/>
    <property type="match status" value="1"/>
</dbReference>
<keyword evidence="3 9" id="KW-0808">Transferase</keyword>
<name>A0A7R8CE80_LEPSM</name>
<evidence type="ECO:0000256" key="3">
    <source>
        <dbReference type="ARBA" id="ARBA00022679"/>
    </source>
</evidence>
<dbReference type="Gene3D" id="3.30.200.20">
    <property type="entry name" value="Phosphorylase Kinase, domain 1"/>
    <property type="match status" value="1"/>
</dbReference>
<keyword evidence="10" id="KW-1185">Reference proteome</keyword>
<dbReference type="Pfam" id="PF00069">
    <property type="entry name" value="Pkinase"/>
    <property type="match status" value="1"/>
</dbReference>
<dbReference type="PROSITE" id="PS50011">
    <property type="entry name" value="PROTEIN_KINASE_DOM"/>
    <property type="match status" value="1"/>
</dbReference>
<dbReference type="PROSITE" id="PS00107">
    <property type="entry name" value="PROTEIN_KINASE_ATP"/>
    <property type="match status" value="1"/>
</dbReference>